<comment type="caution">
    <text evidence="1">The sequence shown here is derived from an EMBL/GenBank/DDBJ whole genome shotgun (WGS) entry which is preliminary data.</text>
</comment>
<organism evidence="1 2">
    <name type="scientific">Rhodocollybia butyracea</name>
    <dbReference type="NCBI Taxonomy" id="206335"/>
    <lineage>
        <taxon>Eukaryota</taxon>
        <taxon>Fungi</taxon>
        <taxon>Dikarya</taxon>
        <taxon>Basidiomycota</taxon>
        <taxon>Agaricomycotina</taxon>
        <taxon>Agaricomycetes</taxon>
        <taxon>Agaricomycetidae</taxon>
        <taxon>Agaricales</taxon>
        <taxon>Marasmiineae</taxon>
        <taxon>Omphalotaceae</taxon>
        <taxon>Rhodocollybia</taxon>
    </lineage>
</organism>
<accession>A0A9P5U3N0</accession>
<name>A0A9P5U3N0_9AGAR</name>
<evidence type="ECO:0000313" key="1">
    <source>
        <dbReference type="EMBL" id="KAF9064772.1"/>
    </source>
</evidence>
<dbReference type="OrthoDB" id="3068303at2759"/>
<dbReference type="Proteomes" id="UP000772434">
    <property type="component" value="Unassembled WGS sequence"/>
</dbReference>
<dbReference type="AlphaFoldDB" id="A0A9P5U3N0"/>
<gene>
    <name evidence="1" type="ORF">BDP27DRAFT_1425538</name>
</gene>
<evidence type="ECO:0000313" key="2">
    <source>
        <dbReference type="Proteomes" id="UP000772434"/>
    </source>
</evidence>
<proteinExistence type="predicted"/>
<protein>
    <recommendedName>
        <fullName evidence="3">Peptidase A2 domain-containing protein</fullName>
    </recommendedName>
</protein>
<reference evidence="1" key="1">
    <citation type="submission" date="2020-11" db="EMBL/GenBank/DDBJ databases">
        <authorList>
            <consortium name="DOE Joint Genome Institute"/>
            <person name="Ahrendt S."/>
            <person name="Riley R."/>
            <person name="Andreopoulos W."/>
            <person name="Labutti K."/>
            <person name="Pangilinan J."/>
            <person name="Ruiz-Duenas F.J."/>
            <person name="Barrasa J.M."/>
            <person name="Sanchez-Garcia M."/>
            <person name="Camarero S."/>
            <person name="Miyauchi S."/>
            <person name="Serrano A."/>
            <person name="Linde D."/>
            <person name="Babiker R."/>
            <person name="Drula E."/>
            <person name="Ayuso-Fernandez I."/>
            <person name="Pacheco R."/>
            <person name="Padilla G."/>
            <person name="Ferreira P."/>
            <person name="Barriuso J."/>
            <person name="Kellner H."/>
            <person name="Castanera R."/>
            <person name="Alfaro M."/>
            <person name="Ramirez L."/>
            <person name="Pisabarro A.G."/>
            <person name="Kuo A."/>
            <person name="Tritt A."/>
            <person name="Lipzen A."/>
            <person name="He G."/>
            <person name="Yan M."/>
            <person name="Ng V."/>
            <person name="Cullen D."/>
            <person name="Martin F."/>
            <person name="Rosso M.-N."/>
            <person name="Henrissat B."/>
            <person name="Hibbett D."/>
            <person name="Martinez A.T."/>
            <person name="Grigoriev I.V."/>
        </authorList>
    </citation>
    <scope>NUCLEOTIDE SEQUENCE</scope>
    <source>
        <strain evidence="1">AH 40177</strain>
    </source>
</reference>
<evidence type="ECO:0008006" key="3">
    <source>
        <dbReference type="Google" id="ProtNLM"/>
    </source>
</evidence>
<keyword evidence="2" id="KW-1185">Reference proteome</keyword>
<dbReference type="EMBL" id="JADNRY010000116">
    <property type="protein sequence ID" value="KAF9064772.1"/>
    <property type="molecule type" value="Genomic_DNA"/>
</dbReference>
<sequence length="296" mass="32811">MSWGIREEGAITAHSLISREVLYAEEGAYPAHSVSKKKGLTLEGALYAHELVPGRVSNTLTNRRMGQISEGAFPAHDSIRGRDGAIQAHLTGYNNNDFPVDEVKGSTSEGAFPAHNSIHGREGATPAHLSVPRYNLENRNTRQYIKHEGKGKEVEKDPSMSRIVSHKSSCELPYPCTHSPIPIPDDHFTIERVPKARSLPEGMHSLGTQALHIKARVNLVYKEPIEARLDSGADISLILEEYWRLVPELGPIKQGLRMTLYHLTGEAKVMGYVGFPMFVESTDSTMIQFDTEAYVI</sequence>